<dbReference type="Proteomes" id="UP001589789">
    <property type="component" value="Unassembled WGS sequence"/>
</dbReference>
<feature type="transmembrane region" description="Helical" evidence="1">
    <location>
        <begin position="310"/>
        <end position="327"/>
    </location>
</feature>
<feature type="transmembrane region" description="Helical" evidence="1">
    <location>
        <begin position="422"/>
        <end position="439"/>
    </location>
</feature>
<comment type="caution">
    <text evidence="2">The sequence shown here is derived from an EMBL/GenBank/DDBJ whole genome shotgun (WGS) entry which is preliminary data.</text>
</comment>
<feature type="transmembrane region" description="Helical" evidence="1">
    <location>
        <begin position="188"/>
        <end position="211"/>
    </location>
</feature>
<evidence type="ECO:0000256" key="1">
    <source>
        <dbReference type="SAM" id="Phobius"/>
    </source>
</evidence>
<evidence type="ECO:0008006" key="4">
    <source>
        <dbReference type="Google" id="ProtNLM"/>
    </source>
</evidence>
<gene>
    <name evidence="2" type="ORF">ACFFIC_16975</name>
</gene>
<feature type="transmembrane region" description="Helical" evidence="1">
    <location>
        <begin position="90"/>
        <end position="109"/>
    </location>
</feature>
<name>A0ABV6IUE3_9PROT</name>
<dbReference type="RefSeq" id="WP_377052463.1">
    <property type="nucleotide sequence ID" value="NZ_JBHLVZ010000055.1"/>
</dbReference>
<feature type="transmembrane region" description="Helical" evidence="1">
    <location>
        <begin position="357"/>
        <end position="377"/>
    </location>
</feature>
<accession>A0ABV6IUE3</accession>
<evidence type="ECO:0000313" key="3">
    <source>
        <dbReference type="Proteomes" id="UP001589789"/>
    </source>
</evidence>
<sequence>MHQSRPMSGVRMGWGVFLTCWALAAVVALVLGRDANWDLRNYHYYNAYALLEGRWSLDLAPAGSHTFLNPALDLPFYMMTQSVLNHSPRLIAVLQAGHLGLLAFLVLLTTNIVCHGNPQRMTGTSALVAAFGLTGAATLPEAGTTFNDLQIACLVVGAVLALLLAAGADDVLATGRATRLRLLSGVLGGAAVGLKLTAMIFPPALVVVAVIASPLGMRRQLRILVLLGSGGAVGFLLGGGPWAWFLLERFGNPFGPFLNEVFHSPWFPQETIRDTRFLPSGAWQALAYPLLWARRSTWLVTEWPVADPRFAVGLIALLIASAAKMWGRRARSMYAVSDYQIQQQLPMESLAAQRASWAVMGFIAAGYVAWLAMFSILRYAGPVEALLGVPVWAMGRDLLLRRAQAIAVAYGLLRTKLFCRMGTVWAAIVLGACALGTLYPEWNRQPFDWAQEPHGAAAVAVRHVNLPSGSLVAMVGPAVSFTAPFITGSGVRFIGAPHPGEAGPAVFRTAMAETVRTTAQSHTGPAFAIVEDPDDYDREVAAAYGIALDLASCVRLPNNLTTLVHLCRWR</sequence>
<keyword evidence="1" id="KW-0472">Membrane</keyword>
<reference evidence="2 3" key="1">
    <citation type="submission" date="2024-09" db="EMBL/GenBank/DDBJ databases">
        <authorList>
            <person name="Sun Q."/>
            <person name="Mori K."/>
        </authorList>
    </citation>
    <scope>NUCLEOTIDE SEQUENCE [LARGE SCALE GENOMIC DNA]</scope>
    <source>
        <strain evidence="2 3">CCM 7468</strain>
    </source>
</reference>
<feature type="transmembrane region" description="Helical" evidence="1">
    <location>
        <begin position="223"/>
        <end position="247"/>
    </location>
</feature>
<feature type="transmembrane region" description="Helical" evidence="1">
    <location>
        <begin position="121"/>
        <end position="139"/>
    </location>
</feature>
<protein>
    <recommendedName>
        <fullName evidence="4">DUF2029 domain-containing protein</fullName>
    </recommendedName>
</protein>
<keyword evidence="1" id="KW-0812">Transmembrane</keyword>
<dbReference type="EMBL" id="JBHLVZ010000055">
    <property type="protein sequence ID" value="MFC0387225.1"/>
    <property type="molecule type" value="Genomic_DNA"/>
</dbReference>
<keyword evidence="3" id="KW-1185">Reference proteome</keyword>
<keyword evidence="1" id="KW-1133">Transmembrane helix</keyword>
<evidence type="ECO:0000313" key="2">
    <source>
        <dbReference type="EMBL" id="MFC0387225.1"/>
    </source>
</evidence>
<organism evidence="2 3">
    <name type="scientific">Muricoccus vinaceus</name>
    <dbReference type="NCBI Taxonomy" id="424704"/>
    <lineage>
        <taxon>Bacteria</taxon>
        <taxon>Pseudomonadati</taxon>
        <taxon>Pseudomonadota</taxon>
        <taxon>Alphaproteobacteria</taxon>
        <taxon>Acetobacterales</taxon>
        <taxon>Roseomonadaceae</taxon>
        <taxon>Muricoccus</taxon>
    </lineage>
</organism>
<proteinExistence type="predicted"/>
<feature type="transmembrane region" description="Helical" evidence="1">
    <location>
        <begin position="151"/>
        <end position="168"/>
    </location>
</feature>